<evidence type="ECO:0000256" key="3">
    <source>
        <dbReference type="ARBA" id="ARBA00022490"/>
    </source>
</evidence>
<comment type="cofactor">
    <cofactor evidence="14">
        <name>Mg(2+)</name>
        <dbReference type="ChEBI" id="CHEBI:18420"/>
    </cofactor>
    <text evidence="14">Binds 2 magnesium ions per subunit.</text>
</comment>
<keyword evidence="7 16" id="KW-0413">Isomerase</keyword>
<evidence type="ECO:0000256" key="5">
    <source>
        <dbReference type="ARBA" id="ARBA00022723"/>
    </source>
</evidence>
<feature type="active site" description="Proton donor/acceptor" evidence="12">
    <location>
        <position position="9"/>
    </location>
</feature>
<dbReference type="EC" id="5.4.2.6" evidence="10"/>
<feature type="binding site" evidence="13">
    <location>
        <position position="23"/>
    </location>
    <ligand>
        <name>substrate</name>
    </ligand>
</feature>
<dbReference type="InterPro" id="IPR010976">
    <property type="entry name" value="B-phosphoglucomutase_hydrolase"/>
</dbReference>
<feature type="binding site" evidence="14">
    <location>
        <position position="170"/>
    </location>
    <ligand>
        <name>Mg(2+)</name>
        <dbReference type="ChEBI" id="CHEBI:18420"/>
    </ligand>
</feature>
<evidence type="ECO:0000256" key="9">
    <source>
        <dbReference type="ARBA" id="ARBA00044926"/>
    </source>
</evidence>
<dbReference type="FunFam" id="1.10.150.240:FF:000010">
    <property type="entry name" value="Beta-phosphoglucomutase"/>
    <property type="match status" value="1"/>
</dbReference>
<dbReference type="EMBL" id="NOJY02000009">
    <property type="protein sequence ID" value="RDY28071.1"/>
    <property type="molecule type" value="Genomic_DNA"/>
</dbReference>
<feature type="site" description="Important for catalytic activity and assists the phosphoryl transfer reaction to Asp8 by balancing charge and orienting the reacting groups" evidence="15">
    <location>
        <position position="145"/>
    </location>
</feature>
<dbReference type="SFLD" id="SFLDF00046">
    <property type="entry name" value="beta-phosphoglucomutase"/>
    <property type="match status" value="1"/>
</dbReference>
<evidence type="ECO:0000313" key="16">
    <source>
        <dbReference type="EMBL" id="RDY28071.1"/>
    </source>
</evidence>
<accession>A0A371J5L0</accession>
<dbReference type="SFLD" id="SFLDG01129">
    <property type="entry name" value="C1.5:_HAD__Beta-PGM__Phosphata"/>
    <property type="match status" value="1"/>
</dbReference>
<dbReference type="NCBIfam" id="TIGR01990">
    <property type="entry name" value="bPGM"/>
    <property type="match status" value="1"/>
</dbReference>
<dbReference type="GO" id="GO:0005975">
    <property type="term" value="P:carbohydrate metabolic process"/>
    <property type="evidence" value="ECO:0007669"/>
    <property type="project" value="InterPro"/>
</dbReference>
<dbReference type="InterPro" id="IPR006439">
    <property type="entry name" value="HAD-SF_hydro_IA"/>
</dbReference>
<comment type="similarity">
    <text evidence="2">Belongs to the HAD-like hydrolase superfamily. CbbY/CbbZ/Gph/YieH family.</text>
</comment>
<dbReference type="RefSeq" id="WP_094367775.1">
    <property type="nucleotide sequence ID" value="NZ_NOJY02000009.1"/>
</dbReference>
<evidence type="ECO:0000256" key="13">
    <source>
        <dbReference type="PIRSR" id="PIRSR610972-2"/>
    </source>
</evidence>
<keyword evidence="4" id="KW-0597">Phosphoprotein</keyword>
<evidence type="ECO:0000256" key="12">
    <source>
        <dbReference type="PIRSR" id="PIRSR610972-1"/>
    </source>
</evidence>
<evidence type="ECO:0000256" key="2">
    <source>
        <dbReference type="ARBA" id="ARBA00006171"/>
    </source>
</evidence>
<sequence length="222" mass="25075">MEAFIFDLDGVITDTAHYHYIAWKELAKSINIDIDEKFNESLKGISRLESLESILKLKGREYDFSYEEKVILANKKNDYYKELIKNVTPKDILPGIKELLNETKDKGIKIGLASASKNADAVLQNLQLKDYFDFVADASKCTQSKPNPEIFLMAIKGLNVDPKDCIGFEDASAGIEAINSANMYSVGIGDENVLKEANYIVKNTTDLDFNTLIKKYIQYYSK</sequence>
<protein>
    <recommendedName>
        <fullName evidence="11">Beta-phosphoglucomutase</fullName>
        <ecNumber evidence="10">5.4.2.6</ecNumber>
    </recommendedName>
</protein>
<dbReference type="GO" id="GO:0008801">
    <property type="term" value="F:beta-phosphoglucomutase activity"/>
    <property type="evidence" value="ECO:0007669"/>
    <property type="project" value="UniProtKB-EC"/>
</dbReference>
<evidence type="ECO:0000256" key="11">
    <source>
        <dbReference type="ARBA" id="ARBA00044991"/>
    </source>
</evidence>
<dbReference type="Gene3D" id="1.10.150.240">
    <property type="entry name" value="Putative phosphatase, domain 2"/>
    <property type="match status" value="1"/>
</dbReference>
<comment type="catalytic activity">
    <reaction evidence="9">
        <text>beta-D-glucose 1-phosphate = beta-D-glucose 6-phosphate</text>
        <dbReference type="Rhea" id="RHEA:20113"/>
        <dbReference type="ChEBI" id="CHEBI:57684"/>
        <dbReference type="ChEBI" id="CHEBI:58247"/>
        <dbReference type="EC" id="5.4.2.6"/>
    </reaction>
</comment>
<evidence type="ECO:0000256" key="10">
    <source>
        <dbReference type="ARBA" id="ARBA00044968"/>
    </source>
</evidence>
<dbReference type="NCBIfam" id="TIGR01509">
    <property type="entry name" value="HAD-SF-IA-v3"/>
    <property type="match status" value="1"/>
</dbReference>
<dbReference type="InterPro" id="IPR010972">
    <property type="entry name" value="Beta-PGM"/>
</dbReference>
<proteinExistence type="inferred from homology"/>
<keyword evidence="6 14" id="KW-0460">Magnesium</keyword>
<keyword evidence="17" id="KW-1185">Reference proteome</keyword>
<comment type="caution">
    <text evidence="16">The sequence shown here is derived from an EMBL/GenBank/DDBJ whole genome shotgun (WGS) entry which is preliminary data.</text>
</comment>
<feature type="site" description="Important for catalytic activity and assists the phosphoryl transfer reaction to Asp8 by balancing charge and orienting the reacting groups" evidence="15">
    <location>
        <position position="114"/>
    </location>
</feature>
<feature type="binding site" evidence="13">
    <location>
        <position position="76"/>
    </location>
    <ligand>
        <name>substrate</name>
    </ligand>
</feature>
<dbReference type="InterPro" id="IPR023214">
    <property type="entry name" value="HAD_sf"/>
</dbReference>
<evidence type="ECO:0000256" key="8">
    <source>
        <dbReference type="ARBA" id="ARBA00023277"/>
    </source>
</evidence>
<dbReference type="GO" id="GO:0005737">
    <property type="term" value="C:cytoplasm"/>
    <property type="evidence" value="ECO:0007669"/>
    <property type="project" value="UniProtKB-SubCell"/>
</dbReference>
<reference evidence="16 17" key="1">
    <citation type="journal article" date="2017" name="Genome Announc.">
        <title>Draft Genome Sequence of Romboutsia weinsteinii sp. nov. Strain CCRI-19649(T) Isolated from Surface Water.</title>
        <authorList>
            <person name="Maheux A.F."/>
            <person name="Boudreau D.K."/>
            <person name="Berube E."/>
            <person name="Boissinot M."/>
            <person name="Cantin P."/>
            <person name="Raymond F."/>
            <person name="Corbeil J."/>
            <person name="Omar R.F."/>
            <person name="Bergeron M.G."/>
        </authorList>
    </citation>
    <scope>NUCLEOTIDE SEQUENCE [LARGE SCALE GENOMIC DNA]</scope>
    <source>
        <strain evidence="16 17">CCRI-19649</strain>
    </source>
</reference>
<feature type="binding site" evidence="13">
    <location>
        <begin position="7"/>
        <end position="9"/>
    </location>
    <ligand>
        <name>substrate</name>
    </ligand>
</feature>
<dbReference type="PANTHER" id="PTHR46193">
    <property type="entry name" value="6-PHOSPHOGLUCONATE PHOSPHATASE"/>
    <property type="match status" value="1"/>
</dbReference>
<dbReference type="GO" id="GO:0000287">
    <property type="term" value="F:magnesium ion binding"/>
    <property type="evidence" value="ECO:0007669"/>
    <property type="project" value="InterPro"/>
</dbReference>
<evidence type="ECO:0000313" key="17">
    <source>
        <dbReference type="Proteomes" id="UP000215694"/>
    </source>
</evidence>
<dbReference type="InterPro" id="IPR036412">
    <property type="entry name" value="HAD-like_sf"/>
</dbReference>
<evidence type="ECO:0000256" key="1">
    <source>
        <dbReference type="ARBA" id="ARBA00004496"/>
    </source>
</evidence>
<dbReference type="CDD" id="cd02598">
    <property type="entry name" value="HAD_BPGM"/>
    <property type="match status" value="1"/>
</dbReference>
<feature type="binding site" evidence="14">
    <location>
        <position position="9"/>
    </location>
    <ligand>
        <name>Mg(2+)</name>
        <dbReference type="ChEBI" id="CHEBI:18420"/>
    </ligand>
</feature>
<feature type="binding site" evidence="14">
    <location>
        <position position="7"/>
    </location>
    <ligand>
        <name>Mg(2+)</name>
        <dbReference type="ChEBI" id="CHEBI:18420"/>
    </ligand>
</feature>
<dbReference type="Pfam" id="PF00702">
    <property type="entry name" value="Hydrolase"/>
    <property type="match status" value="1"/>
</dbReference>
<feature type="active site" description="Nucleophile" evidence="12">
    <location>
        <position position="7"/>
    </location>
</feature>
<dbReference type="SFLD" id="SFLDS00003">
    <property type="entry name" value="Haloacid_Dehalogenase"/>
    <property type="match status" value="1"/>
</dbReference>
<organism evidence="16 17">
    <name type="scientific">Romboutsia weinsteinii</name>
    <dbReference type="NCBI Taxonomy" id="2020949"/>
    <lineage>
        <taxon>Bacteria</taxon>
        <taxon>Bacillati</taxon>
        <taxon>Bacillota</taxon>
        <taxon>Clostridia</taxon>
        <taxon>Peptostreptococcales</taxon>
        <taxon>Peptostreptococcaceae</taxon>
        <taxon>Romboutsia</taxon>
    </lineage>
</organism>
<evidence type="ECO:0000256" key="14">
    <source>
        <dbReference type="PIRSR" id="PIRSR610972-3"/>
    </source>
</evidence>
<dbReference type="SUPFAM" id="SSF56784">
    <property type="entry name" value="HAD-like"/>
    <property type="match status" value="1"/>
</dbReference>
<keyword evidence="5 14" id="KW-0479">Metal-binding</keyword>
<evidence type="ECO:0000256" key="15">
    <source>
        <dbReference type="PIRSR" id="PIRSR610972-4"/>
    </source>
</evidence>
<feature type="binding site" evidence="14">
    <location>
        <position position="169"/>
    </location>
    <ligand>
        <name>Mg(2+)</name>
        <dbReference type="ChEBI" id="CHEBI:18420"/>
    </ligand>
</feature>
<dbReference type="Proteomes" id="UP000215694">
    <property type="component" value="Unassembled WGS sequence"/>
</dbReference>
<dbReference type="NCBIfam" id="TIGR02009">
    <property type="entry name" value="PGMB-YQAB-SF"/>
    <property type="match status" value="1"/>
</dbReference>
<name>A0A371J5L0_9FIRM</name>
<dbReference type="SFLD" id="SFLDG01135">
    <property type="entry name" value="C1.5.6:_HAD__Beta-PGM__Phospha"/>
    <property type="match status" value="1"/>
</dbReference>
<feature type="binding site" evidence="13">
    <location>
        <position position="50"/>
    </location>
    <ligand>
        <name>substrate</name>
    </ligand>
</feature>
<dbReference type="PANTHER" id="PTHR46193:SF18">
    <property type="entry name" value="HEXITOL PHOSPHATASE B"/>
    <property type="match status" value="1"/>
</dbReference>
<evidence type="ECO:0000256" key="6">
    <source>
        <dbReference type="ARBA" id="ARBA00022842"/>
    </source>
</evidence>
<feature type="binding site" evidence="13">
    <location>
        <begin position="114"/>
        <end position="118"/>
    </location>
    <ligand>
        <name>substrate</name>
    </ligand>
</feature>
<dbReference type="InterPro" id="IPR051600">
    <property type="entry name" value="Beta-PGM-like"/>
</dbReference>
<keyword evidence="3" id="KW-0963">Cytoplasm</keyword>
<dbReference type="AlphaFoldDB" id="A0A371J5L0"/>
<evidence type="ECO:0000256" key="4">
    <source>
        <dbReference type="ARBA" id="ARBA00022553"/>
    </source>
</evidence>
<feature type="binding site" evidence="13">
    <location>
        <begin position="42"/>
        <end position="47"/>
    </location>
    <ligand>
        <name>substrate</name>
    </ligand>
</feature>
<comment type="subcellular location">
    <subcellularLocation>
        <location evidence="1">Cytoplasm</location>
    </subcellularLocation>
</comment>
<gene>
    <name evidence="16" type="primary">pgmB</name>
    <name evidence="16" type="ORF">CHL78_007150</name>
</gene>
<feature type="binding site" evidence="13">
    <location>
        <position position="145"/>
    </location>
    <ligand>
        <name>substrate</name>
    </ligand>
</feature>
<dbReference type="OrthoDB" id="9797743at2"/>
<dbReference type="InterPro" id="IPR023198">
    <property type="entry name" value="PGP-like_dom2"/>
</dbReference>
<dbReference type="Gene3D" id="3.40.50.1000">
    <property type="entry name" value="HAD superfamily/HAD-like"/>
    <property type="match status" value="1"/>
</dbReference>
<evidence type="ECO:0000256" key="7">
    <source>
        <dbReference type="ARBA" id="ARBA00023235"/>
    </source>
</evidence>
<keyword evidence="8" id="KW-0119">Carbohydrate metabolism</keyword>